<name>A0A699YL18_HAELA</name>
<feature type="compositionally biased region" description="Low complexity" evidence="1">
    <location>
        <begin position="76"/>
        <end position="88"/>
    </location>
</feature>
<evidence type="ECO:0000256" key="1">
    <source>
        <dbReference type="SAM" id="MobiDB-lite"/>
    </source>
</evidence>
<accession>A0A699YL18</accession>
<feature type="non-terminal residue" evidence="2">
    <location>
        <position position="1"/>
    </location>
</feature>
<organism evidence="2 3">
    <name type="scientific">Haematococcus lacustris</name>
    <name type="common">Green alga</name>
    <name type="synonym">Haematococcus pluvialis</name>
    <dbReference type="NCBI Taxonomy" id="44745"/>
    <lineage>
        <taxon>Eukaryota</taxon>
        <taxon>Viridiplantae</taxon>
        <taxon>Chlorophyta</taxon>
        <taxon>core chlorophytes</taxon>
        <taxon>Chlorophyceae</taxon>
        <taxon>CS clade</taxon>
        <taxon>Chlamydomonadales</taxon>
        <taxon>Haematococcaceae</taxon>
        <taxon>Haematococcus</taxon>
    </lineage>
</organism>
<reference evidence="2 3" key="1">
    <citation type="submission" date="2020-02" db="EMBL/GenBank/DDBJ databases">
        <title>Draft genome sequence of Haematococcus lacustris strain NIES-144.</title>
        <authorList>
            <person name="Morimoto D."/>
            <person name="Nakagawa S."/>
            <person name="Yoshida T."/>
            <person name="Sawayama S."/>
        </authorList>
    </citation>
    <scope>NUCLEOTIDE SEQUENCE [LARGE SCALE GENOMIC DNA]</scope>
    <source>
        <strain evidence="2 3">NIES-144</strain>
    </source>
</reference>
<protein>
    <submittedName>
        <fullName evidence="2">Uncharacterized protein</fullName>
    </submittedName>
</protein>
<gene>
    <name evidence="2" type="ORF">HaLaN_05473</name>
</gene>
<feature type="region of interest" description="Disordered" evidence="1">
    <location>
        <begin position="42"/>
        <end position="95"/>
    </location>
</feature>
<evidence type="ECO:0000313" key="3">
    <source>
        <dbReference type="Proteomes" id="UP000485058"/>
    </source>
</evidence>
<evidence type="ECO:0000313" key="2">
    <source>
        <dbReference type="EMBL" id="GFH10201.1"/>
    </source>
</evidence>
<dbReference type="EMBL" id="BLLF01000295">
    <property type="protein sequence ID" value="GFH10201.1"/>
    <property type="molecule type" value="Genomic_DNA"/>
</dbReference>
<dbReference type="Proteomes" id="UP000485058">
    <property type="component" value="Unassembled WGS sequence"/>
</dbReference>
<comment type="caution">
    <text evidence="2">The sequence shown here is derived from an EMBL/GenBank/DDBJ whole genome shotgun (WGS) entry which is preliminary data.</text>
</comment>
<proteinExistence type="predicted"/>
<sequence length="95" mass="9948">PDEAAQRVRELDRVREDPYALMLQARQALLNSERFEMRGSGVAGQVHGGFSAQDANQTLLGEEGEPQEGAAGPGPGSSSHPGHQGAGARTQQVGL</sequence>
<dbReference type="AlphaFoldDB" id="A0A699YL18"/>
<keyword evidence="3" id="KW-1185">Reference proteome</keyword>